<name>A0AAV7QK66_PLEWA</name>
<evidence type="ECO:0000313" key="2">
    <source>
        <dbReference type="Proteomes" id="UP001066276"/>
    </source>
</evidence>
<reference evidence="1" key="1">
    <citation type="journal article" date="2022" name="bioRxiv">
        <title>Sequencing and chromosome-scale assembly of the giantPleurodeles waltlgenome.</title>
        <authorList>
            <person name="Brown T."/>
            <person name="Elewa A."/>
            <person name="Iarovenko S."/>
            <person name="Subramanian E."/>
            <person name="Araus A.J."/>
            <person name="Petzold A."/>
            <person name="Susuki M."/>
            <person name="Suzuki K.-i.T."/>
            <person name="Hayashi T."/>
            <person name="Toyoda A."/>
            <person name="Oliveira C."/>
            <person name="Osipova E."/>
            <person name="Leigh N.D."/>
            <person name="Simon A."/>
            <person name="Yun M.H."/>
        </authorList>
    </citation>
    <scope>NUCLEOTIDE SEQUENCE</scope>
    <source>
        <strain evidence="1">20211129_DDA</strain>
        <tissue evidence="1">Liver</tissue>
    </source>
</reference>
<organism evidence="1 2">
    <name type="scientific">Pleurodeles waltl</name>
    <name type="common">Iberian ribbed newt</name>
    <dbReference type="NCBI Taxonomy" id="8319"/>
    <lineage>
        <taxon>Eukaryota</taxon>
        <taxon>Metazoa</taxon>
        <taxon>Chordata</taxon>
        <taxon>Craniata</taxon>
        <taxon>Vertebrata</taxon>
        <taxon>Euteleostomi</taxon>
        <taxon>Amphibia</taxon>
        <taxon>Batrachia</taxon>
        <taxon>Caudata</taxon>
        <taxon>Salamandroidea</taxon>
        <taxon>Salamandridae</taxon>
        <taxon>Pleurodelinae</taxon>
        <taxon>Pleurodeles</taxon>
    </lineage>
</organism>
<evidence type="ECO:0000313" key="1">
    <source>
        <dbReference type="EMBL" id="KAJ1139852.1"/>
    </source>
</evidence>
<dbReference type="AlphaFoldDB" id="A0AAV7QK66"/>
<accession>A0AAV7QK66</accession>
<sequence length="99" mass="11215">MWEAPLSSAQLPTLCFIINLGFYLTPEIFKLLLRMENLAVSTPEEYNTDWRVPGFNYQKDRSGEKAFWQSQYGPSSRLDALSTVASQLKRDGPLGQGNL</sequence>
<protein>
    <submittedName>
        <fullName evidence="1">Uncharacterized protein</fullName>
    </submittedName>
</protein>
<comment type="caution">
    <text evidence="1">The sequence shown here is derived from an EMBL/GenBank/DDBJ whole genome shotgun (WGS) entry which is preliminary data.</text>
</comment>
<keyword evidence="2" id="KW-1185">Reference proteome</keyword>
<proteinExistence type="predicted"/>
<dbReference type="EMBL" id="JANPWB010000010">
    <property type="protein sequence ID" value="KAJ1139852.1"/>
    <property type="molecule type" value="Genomic_DNA"/>
</dbReference>
<dbReference type="Proteomes" id="UP001066276">
    <property type="component" value="Chromosome 6"/>
</dbReference>
<gene>
    <name evidence="1" type="ORF">NDU88_006215</name>
</gene>